<sequence>MDNVMHHPRNIPDNELDFLEVILQALAHYLPVLRASFADPEVPQEVLLLFREIKMIGEMLYVIGCEPRTQNGMEIIENLYREFRQLYHRLQHNVGFFQELFNN</sequence>
<keyword evidence="2" id="KW-1185">Reference proteome</keyword>
<evidence type="ECO:0000313" key="1">
    <source>
        <dbReference type="EMBL" id="UMM43102.1"/>
    </source>
</evidence>
<protein>
    <submittedName>
        <fullName evidence="1">Uncharacterized protein</fullName>
    </submittedName>
</protein>
<dbReference type="AlphaFoldDB" id="A0AAE9FC44"/>
<reference evidence="1 2" key="1">
    <citation type="submission" date="2022-04" db="EMBL/GenBank/DDBJ databases">
        <title>Chromosome-level reference genomes for two strains of Caenorhabditis briggsae: an improved platform for comparative genomics.</title>
        <authorList>
            <person name="Stevens L."/>
            <person name="Andersen E."/>
        </authorList>
    </citation>
    <scope>NUCLEOTIDE SEQUENCE [LARGE SCALE GENOMIC DNA]</scope>
    <source>
        <strain evidence="1">VX34</strain>
        <tissue evidence="1">Whole-organism</tissue>
    </source>
</reference>
<proteinExistence type="predicted"/>
<accession>A0AAE9FC44</accession>
<organism evidence="1 2">
    <name type="scientific">Caenorhabditis briggsae</name>
    <dbReference type="NCBI Taxonomy" id="6238"/>
    <lineage>
        <taxon>Eukaryota</taxon>
        <taxon>Metazoa</taxon>
        <taxon>Ecdysozoa</taxon>
        <taxon>Nematoda</taxon>
        <taxon>Chromadorea</taxon>
        <taxon>Rhabditida</taxon>
        <taxon>Rhabditina</taxon>
        <taxon>Rhabditomorpha</taxon>
        <taxon>Rhabditoidea</taxon>
        <taxon>Rhabditidae</taxon>
        <taxon>Peloderinae</taxon>
        <taxon>Caenorhabditis</taxon>
    </lineage>
</organism>
<dbReference type="Proteomes" id="UP000829354">
    <property type="component" value="Chromosome X"/>
</dbReference>
<dbReference type="EMBL" id="CP092625">
    <property type="protein sequence ID" value="UMM43102.1"/>
    <property type="molecule type" value="Genomic_DNA"/>
</dbReference>
<evidence type="ECO:0000313" key="2">
    <source>
        <dbReference type="Proteomes" id="UP000829354"/>
    </source>
</evidence>
<gene>
    <name evidence="1" type="ORF">L5515_018707</name>
</gene>
<name>A0AAE9FC44_CAEBR</name>